<keyword evidence="4" id="KW-0378">Hydrolase</keyword>
<dbReference type="PANTHER" id="PTHR43856">
    <property type="entry name" value="CARDIOLIPIN HYDROLASE"/>
    <property type="match status" value="1"/>
</dbReference>
<dbReference type="GO" id="GO:0016891">
    <property type="term" value="F:RNA endonuclease activity producing 5'-phosphomonoesters, hydrolytic mechanism"/>
    <property type="evidence" value="ECO:0007669"/>
    <property type="project" value="TreeGrafter"/>
</dbReference>
<proteinExistence type="inferred from homology"/>
<dbReference type="InterPro" id="IPR001736">
    <property type="entry name" value="PLipase_D/transphosphatidylase"/>
</dbReference>
<dbReference type="CDD" id="cd09116">
    <property type="entry name" value="PLDc_Nuc_like"/>
    <property type="match status" value="1"/>
</dbReference>
<evidence type="ECO:0000256" key="2">
    <source>
        <dbReference type="ARBA" id="ARBA00008664"/>
    </source>
</evidence>
<protein>
    <recommendedName>
        <fullName evidence="3">phospholipase D</fullName>
        <ecNumber evidence="3">3.1.4.4</ecNumber>
    </recommendedName>
</protein>
<dbReference type="GO" id="GO:0016042">
    <property type="term" value="P:lipid catabolic process"/>
    <property type="evidence" value="ECO:0007669"/>
    <property type="project" value="UniProtKB-KW"/>
</dbReference>
<dbReference type="GO" id="GO:0016740">
    <property type="term" value="F:transferase activity"/>
    <property type="evidence" value="ECO:0007669"/>
    <property type="project" value="UniProtKB-KW"/>
</dbReference>
<dbReference type="Proteomes" id="UP000191901">
    <property type="component" value="Chromosome"/>
</dbReference>
<gene>
    <name evidence="8" type="ORF">XM38_011380</name>
</gene>
<dbReference type="AlphaFoldDB" id="A0A1Z3HIT3"/>
<dbReference type="SMART" id="SM00155">
    <property type="entry name" value="PLDc"/>
    <property type="match status" value="2"/>
</dbReference>
<dbReference type="InterPro" id="IPR051406">
    <property type="entry name" value="PLD_domain"/>
</dbReference>
<dbReference type="Pfam" id="PF13091">
    <property type="entry name" value="PLDc_2"/>
    <property type="match status" value="2"/>
</dbReference>
<accession>A0A1Z3HIT3</accession>
<comment type="catalytic activity">
    <reaction evidence="1">
        <text>a 1,2-diacyl-sn-glycero-3-phosphocholine + H2O = a 1,2-diacyl-sn-glycero-3-phosphate + choline + H(+)</text>
        <dbReference type="Rhea" id="RHEA:14445"/>
        <dbReference type="ChEBI" id="CHEBI:15354"/>
        <dbReference type="ChEBI" id="CHEBI:15377"/>
        <dbReference type="ChEBI" id="CHEBI:15378"/>
        <dbReference type="ChEBI" id="CHEBI:57643"/>
        <dbReference type="ChEBI" id="CHEBI:58608"/>
        <dbReference type="EC" id="3.1.4.4"/>
    </reaction>
</comment>
<organism evidence="8 9">
    <name type="scientific">Halomicronema hongdechloris C2206</name>
    <dbReference type="NCBI Taxonomy" id="1641165"/>
    <lineage>
        <taxon>Bacteria</taxon>
        <taxon>Bacillati</taxon>
        <taxon>Cyanobacteriota</taxon>
        <taxon>Cyanophyceae</taxon>
        <taxon>Nodosilineales</taxon>
        <taxon>Nodosilineaceae</taxon>
        <taxon>Halomicronema</taxon>
    </lineage>
</organism>
<dbReference type="CDD" id="cd09173">
    <property type="entry name" value="PLDc_Nuc_like_unchar1_2"/>
    <property type="match status" value="1"/>
</dbReference>
<dbReference type="SUPFAM" id="SSF56024">
    <property type="entry name" value="Phospholipase D/nuclease"/>
    <property type="match status" value="2"/>
</dbReference>
<dbReference type="EC" id="3.1.4.4" evidence="3"/>
<keyword evidence="6" id="KW-0443">Lipid metabolism</keyword>
<keyword evidence="5" id="KW-0442">Lipid degradation</keyword>
<dbReference type="KEGG" id="hhg:XM38_011380"/>
<reference evidence="8 9" key="1">
    <citation type="journal article" date="2016" name="Biochim. Biophys. Acta">
        <title>Characterization of red-shifted phycobilisomes isolated from the chlorophyll f-containing cyanobacterium Halomicronema hongdechloris.</title>
        <authorList>
            <person name="Li Y."/>
            <person name="Lin Y."/>
            <person name="Garvey C.J."/>
            <person name="Birch D."/>
            <person name="Corkery R.W."/>
            <person name="Loughlin P.C."/>
            <person name="Scheer H."/>
            <person name="Willows R.D."/>
            <person name="Chen M."/>
        </authorList>
    </citation>
    <scope>NUCLEOTIDE SEQUENCE [LARGE SCALE GENOMIC DNA]</scope>
    <source>
        <strain evidence="8 9">C2206</strain>
    </source>
</reference>
<dbReference type="Gene3D" id="3.30.870.10">
    <property type="entry name" value="Endonuclease Chain A"/>
    <property type="match status" value="2"/>
</dbReference>
<dbReference type="InterPro" id="IPR025202">
    <property type="entry name" value="PLD-like_dom"/>
</dbReference>
<feature type="domain" description="PLD phosphodiesterase" evidence="7">
    <location>
        <begin position="206"/>
        <end position="233"/>
    </location>
</feature>
<evidence type="ECO:0000313" key="8">
    <source>
        <dbReference type="EMBL" id="ASC70208.1"/>
    </source>
</evidence>
<dbReference type="InterPro" id="IPR018247">
    <property type="entry name" value="EF_Hand_1_Ca_BS"/>
</dbReference>
<dbReference type="GO" id="GO:0004630">
    <property type="term" value="F:phospholipase D activity"/>
    <property type="evidence" value="ECO:0007669"/>
    <property type="project" value="UniProtKB-EC"/>
</dbReference>
<dbReference type="GO" id="GO:0006793">
    <property type="term" value="P:phosphorus metabolic process"/>
    <property type="evidence" value="ECO:0007669"/>
    <property type="project" value="UniProtKB-ARBA"/>
</dbReference>
<evidence type="ECO:0000256" key="4">
    <source>
        <dbReference type="ARBA" id="ARBA00022801"/>
    </source>
</evidence>
<evidence type="ECO:0000313" key="9">
    <source>
        <dbReference type="Proteomes" id="UP000191901"/>
    </source>
</evidence>
<comment type="similarity">
    <text evidence="2">Belongs to the phospholipase D family.</text>
</comment>
<dbReference type="PROSITE" id="PS51257">
    <property type="entry name" value="PROKAR_LIPOPROTEIN"/>
    <property type="match status" value="1"/>
</dbReference>
<dbReference type="EMBL" id="CP021983">
    <property type="protein sequence ID" value="ASC70208.1"/>
    <property type="molecule type" value="Genomic_DNA"/>
</dbReference>
<feature type="domain" description="PLD phosphodiesterase" evidence="7">
    <location>
        <begin position="411"/>
        <end position="438"/>
    </location>
</feature>
<sequence length="490" mass="54037">MAVRGIAKPRCVWISAVSSFSSGCKWGVLGAVSLLFTLTVGRWQARDSLPPALDPLPQDPQIQVYFNQVQSDTYRDAYRDIERYGDDLEHQIIAVIEQARVSIDVAVHELNLPGIAQALRERSQAGVAVRVILEDTYSRSWSQFTPTDLADLDGRDRTKYEDFLQLTDGDGDGQLSPDELSQRDALYILQQAQIPILDDTADGSKGSGLMHHKFMVVDGRYVVTGSANWTLSGIHGDLDNPDSRGNTNHIIVLDSVPVARIFQQEFTYLWGDGPGGAPDSLFGLGKPYRPAQTVSLPGSILTVQFSPTSSSRPWTQSGNGLIDQILRTATQQVSLALFVFSDQPLSDTLAARSEAGVEVSALIDPSFVYRGYSEALDMLGLAMPDHRCQYEANNRPWPSPILTVGTAELPPGDKLHHKFAVIDSNIVISGSQNWSQAANQLNDENLVVIHNPTVAAHFQREFDRLYNLGEVGITPELQVRLQKQRRKCNL</sequence>
<keyword evidence="8" id="KW-0808">Transferase</keyword>
<dbReference type="STRING" id="1641165.XM38_04255"/>
<name>A0A1Z3HIT3_9CYAN</name>
<evidence type="ECO:0000256" key="3">
    <source>
        <dbReference type="ARBA" id="ARBA00012027"/>
    </source>
</evidence>
<keyword evidence="9" id="KW-1185">Reference proteome</keyword>
<evidence type="ECO:0000256" key="1">
    <source>
        <dbReference type="ARBA" id="ARBA00000798"/>
    </source>
</evidence>
<dbReference type="PROSITE" id="PS00018">
    <property type="entry name" value="EF_HAND_1"/>
    <property type="match status" value="1"/>
</dbReference>
<evidence type="ECO:0000259" key="7">
    <source>
        <dbReference type="PROSITE" id="PS50035"/>
    </source>
</evidence>
<evidence type="ECO:0000256" key="6">
    <source>
        <dbReference type="ARBA" id="ARBA00023098"/>
    </source>
</evidence>
<dbReference type="OrthoDB" id="155099at2"/>
<dbReference type="PANTHER" id="PTHR43856:SF1">
    <property type="entry name" value="MITOCHONDRIAL CARDIOLIPIN HYDROLASE"/>
    <property type="match status" value="1"/>
</dbReference>
<dbReference type="PROSITE" id="PS50035">
    <property type="entry name" value="PLD"/>
    <property type="match status" value="2"/>
</dbReference>
<evidence type="ECO:0000256" key="5">
    <source>
        <dbReference type="ARBA" id="ARBA00022963"/>
    </source>
</evidence>